<feature type="DNA-binding region" description="OmpR/PhoB-type" evidence="7">
    <location>
        <begin position="133"/>
        <end position="240"/>
    </location>
</feature>
<evidence type="ECO:0000256" key="6">
    <source>
        <dbReference type="PROSITE-ProRule" id="PRU00169"/>
    </source>
</evidence>
<dbReference type="NCBIfam" id="NF045914">
    <property type="entry name" value="RespRegNblR"/>
    <property type="match status" value="1"/>
</dbReference>
<evidence type="ECO:0000256" key="4">
    <source>
        <dbReference type="ARBA" id="ARBA00023125"/>
    </source>
</evidence>
<organism evidence="10 11">
    <name type="scientific">Stanieria cyanosphaera (strain ATCC 29371 / PCC 7437)</name>
    <dbReference type="NCBI Taxonomy" id="111780"/>
    <lineage>
        <taxon>Bacteria</taxon>
        <taxon>Bacillati</taxon>
        <taxon>Cyanobacteriota</taxon>
        <taxon>Cyanophyceae</taxon>
        <taxon>Pleurocapsales</taxon>
        <taxon>Dermocarpellaceae</taxon>
        <taxon>Stanieria</taxon>
    </lineage>
</organism>
<name>K9XMP4_STAC7</name>
<feature type="domain" description="OmpR/PhoB-type" evidence="9">
    <location>
        <begin position="133"/>
        <end position="240"/>
    </location>
</feature>
<dbReference type="SUPFAM" id="SSF46894">
    <property type="entry name" value="C-terminal effector domain of the bipartite response regulators"/>
    <property type="match status" value="1"/>
</dbReference>
<dbReference type="InterPro" id="IPR039420">
    <property type="entry name" value="WalR-like"/>
</dbReference>
<keyword evidence="3" id="KW-0805">Transcription regulation</keyword>
<evidence type="ECO:0000313" key="11">
    <source>
        <dbReference type="Proteomes" id="UP000010473"/>
    </source>
</evidence>
<dbReference type="KEGG" id="scs:Sta7437_0150"/>
<evidence type="ECO:0000256" key="7">
    <source>
        <dbReference type="PROSITE-ProRule" id="PRU01091"/>
    </source>
</evidence>
<dbReference type="EMBL" id="CP003653">
    <property type="protein sequence ID" value="AFZ33768.1"/>
    <property type="molecule type" value="Genomic_DNA"/>
</dbReference>
<keyword evidence="2" id="KW-0902">Two-component regulatory system</keyword>
<keyword evidence="11" id="KW-1185">Reference proteome</keyword>
<dbReference type="CDD" id="cd00383">
    <property type="entry name" value="trans_reg_C"/>
    <property type="match status" value="1"/>
</dbReference>
<dbReference type="eggNOG" id="COG0745">
    <property type="taxonomic scope" value="Bacteria"/>
</dbReference>
<proteinExistence type="predicted"/>
<dbReference type="InterPro" id="IPR036388">
    <property type="entry name" value="WH-like_DNA-bd_sf"/>
</dbReference>
<dbReference type="PANTHER" id="PTHR48111">
    <property type="entry name" value="REGULATOR OF RPOS"/>
    <property type="match status" value="1"/>
</dbReference>
<dbReference type="PANTHER" id="PTHR48111:SF22">
    <property type="entry name" value="REGULATOR OF RPOS"/>
    <property type="match status" value="1"/>
</dbReference>
<dbReference type="SMART" id="SM00862">
    <property type="entry name" value="Trans_reg_C"/>
    <property type="match status" value="1"/>
</dbReference>
<keyword evidence="1 6" id="KW-0597">Phosphoprotein</keyword>
<dbReference type="GO" id="GO:0005829">
    <property type="term" value="C:cytosol"/>
    <property type="evidence" value="ECO:0007669"/>
    <property type="project" value="TreeGrafter"/>
</dbReference>
<sequence>MVTSSVVTASNSCILILADDVLAQQISMDLQAVGYICEKESNHTKLLSRFQELAPAMVVIDQSWANNSGLLCCRQLRNLGSRIPILILIEEEIVEERVACLEAGADDYILKPYNRESLLDLISLYLKTEVNFQEQLRFADLILDLTTRRVIKGGQPEGLAQKPRTIDLTMKEFELLKYLMSNPRKVLTREEIIENVWGYDYRGESNVIEVYIRYLRLKIETEGQKRLIQTVRGVGYVLREP</sequence>
<keyword evidence="5" id="KW-0804">Transcription</keyword>
<evidence type="ECO:0000313" key="10">
    <source>
        <dbReference type="EMBL" id="AFZ33768.1"/>
    </source>
</evidence>
<accession>K9XMP4</accession>
<reference evidence="11" key="1">
    <citation type="journal article" date="2013" name="Proc. Natl. Acad. Sci. U.S.A.">
        <title>Improving the coverage of the cyanobacterial phylum using diversity-driven genome sequencing.</title>
        <authorList>
            <person name="Shih P.M."/>
            <person name="Wu D."/>
            <person name="Latifi A."/>
            <person name="Axen S.D."/>
            <person name="Fewer D.P."/>
            <person name="Talla E."/>
            <person name="Calteau A."/>
            <person name="Cai F."/>
            <person name="Tandeau de Marsac N."/>
            <person name="Rippka R."/>
            <person name="Herdman M."/>
            <person name="Sivonen K."/>
            <person name="Coursin T."/>
            <person name="Laurent T."/>
            <person name="Goodwin L."/>
            <person name="Nolan M."/>
            <person name="Davenport K.W."/>
            <person name="Han C.S."/>
            <person name="Rubin E.M."/>
            <person name="Eisen J.A."/>
            <person name="Woyke T."/>
            <person name="Gugger M."/>
            <person name="Kerfeld C.A."/>
        </authorList>
    </citation>
    <scope>NUCLEOTIDE SEQUENCE [LARGE SCALE GENOMIC DNA]</scope>
    <source>
        <strain evidence="11">ATCC 29371 / PCC 7437</strain>
    </source>
</reference>
<dbReference type="GO" id="GO:0000976">
    <property type="term" value="F:transcription cis-regulatory region binding"/>
    <property type="evidence" value="ECO:0007669"/>
    <property type="project" value="TreeGrafter"/>
</dbReference>
<dbReference type="InterPro" id="IPR011006">
    <property type="entry name" value="CheY-like_superfamily"/>
</dbReference>
<evidence type="ECO:0000259" key="9">
    <source>
        <dbReference type="PROSITE" id="PS51755"/>
    </source>
</evidence>
<feature type="modified residue" description="4-aspartylphosphate" evidence="6">
    <location>
        <position position="61"/>
    </location>
</feature>
<dbReference type="GO" id="GO:0032993">
    <property type="term" value="C:protein-DNA complex"/>
    <property type="evidence" value="ECO:0007669"/>
    <property type="project" value="TreeGrafter"/>
</dbReference>
<evidence type="ECO:0000256" key="1">
    <source>
        <dbReference type="ARBA" id="ARBA00022553"/>
    </source>
</evidence>
<evidence type="ECO:0000256" key="2">
    <source>
        <dbReference type="ARBA" id="ARBA00023012"/>
    </source>
</evidence>
<dbReference type="PROSITE" id="PS51755">
    <property type="entry name" value="OMPR_PHOB"/>
    <property type="match status" value="1"/>
</dbReference>
<dbReference type="AlphaFoldDB" id="K9XMP4"/>
<dbReference type="PROSITE" id="PS50110">
    <property type="entry name" value="RESPONSE_REGULATORY"/>
    <property type="match status" value="1"/>
</dbReference>
<dbReference type="GO" id="GO:0006355">
    <property type="term" value="P:regulation of DNA-templated transcription"/>
    <property type="evidence" value="ECO:0007669"/>
    <property type="project" value="InterPro"/>
</dbReference>
<dbReference type="Pfam" id="PF00072">
    <property type="entry name" value="Response_reg"/>
    <property type="match status" value="1"/>
</dbReference>
<dbReference type="InterPro" id="IPR001789">
    <property type="entry name" value="Sig_transdc_resp-reg_receiver"/>
</dbReference>
<dbReference type="GO" id="GO:0000156">
    <property type="term" value="F:phosphorelay response regulator activity"/>
    <property type="evidence" value="ECO:0007669"/>
    <property type="project" value="TreeGrafter"/>
</dbReference>
<feature type="domain" description="Response regulatory" evidence="8">
    <location>
        <begin position="12"/>
        <end position="126"/>
    </location>
</feature>
<dbReference type="HOGENOM" id="CLU_000445_30_1_3"/>
<dbReference type="SMART" id="SM00448">
    <property type="entry name" value="REC"/>
    <property type="match status" value="1"/>
</dbReference>
<dbReference type="RefSeq" id="WP_015191441.1">
    <property type="nucleotide sequence ID" value="NC_019748.1"/>
</dbReference>
<dbReference type="InterPro" id="IPR016032">
    <property type="entry name" value="Sig_transdc_resp-reg_C-effctor"/>
</dbReference>
<keyword evidence="4 7" id="KW-0238">DNA-binding</keyword>
<evidence type="ECO:0000259" key="8">
    <source>
        <dbReference type="PROSITE" id="PS50110"/>
    </source>
</evidence>
<dbReference type="Gene3D" id="3.40.50.2300">
    <property type="match status" value="1"/>
</dbReference>
<dbReference type="InterPro" id="IPR001867">
    <property type="entry name" value="OmpR/PhoB-type_DNA-bd"/>
</dbReference>
<protein>
    <submittedName>
        <fullName evidence="10">Two component transcriptional regulator, winged helix family</fullName>
    </submittedName>
</protein>
<evidence type="ECO:0000256" key="3">
    <source>
        <dbReference type="ARBA" id="ARBA00023015"/>
    </source>
</evidence>
<dbReference type="SUPFAM" id="SSF52172">
    <property type="entry name" value="CheY-like"/>
    <property type="match status" value="1"/>
</dbReference>
<gene>
    <name evidence="10" type="ordered locus">Sta7437_0150</name>
</gene>
<dbReference type="OrthoDB" id="508982at2"/>
<dbReference type="Pfam" id="PF00486">
    <property type="entry name" value="Trans_reg_C"/>
    <property type="match status" value="1"/>
</dbReference>
<dbReference type="FunFam" id="1.10.10.10:FF:000005">
    <property type="entry name" value="Two-component system response regulator"/>
    <property type="match status" value="1"/>
</dbReference>
<dbReference type="Proteomes" id="UP000010473">
    <property type="component" value="Chromosome"/>
</dbReference>
<dbReference type="Gene3D" id="1.10.10.10">
    <property type="entry name" value="Winged helix-like DNA-binding domain superfamily/Winged helix DNA-binding domain"/>
    <property type="match status" value="1"/>
</dbReference>
<evidence type="ECO:0000256" key="5">
    <source>
        <dbReference type="ARBA" id="ARBA00023163"/>
    </source>
</evidence>
<dbReference type="STRING" id="111780.Sta7437_0150"/>